<dbReference type="Pfam" id="PF00874">
    <property type="entry name" value="PRD"/>
    <property type="match status" value="2"/>
</dbReference>
<evidence type="ECO:0000256" key="2">
    <source>
        <dbReference type="ARBA" id="ARBA00022840"/>
    </source>
</evidence>
<evidence type="ECO:0000256" key="1">
    <source>
        <dbReference type="ARBA" id="ARBA00022741"/>
    </source>
</evidence>
<gene>
    <name evidence="6" type="ORF">KQI88_00975</name>
</gene>
<feature type="domain" description="PRD" evidence="5">
    <location>
        <begin position="441"/>
        <end position="546"/>
    </location>
</feature>
<dbReference type="CDD" id="cd00009">
    <property type="entry name" value="AAA"/>
    <property type="match status" value="1"/>
</dbReference>
<dbReference type="PROSITE" id="PS51372">
    <property type="entry name" value="PRD_2"/>
    <property type="match status" value="2"/>
</dbReference>
<evidence type="ECO:0000313" key="7">
    <source>
        <dbReference type="Proteomes" id="UP000779508"/>
    </source>
</evidence>
<dbReference type="PROSITE" id="PS50045">
    <property type="entry name" value="SIGMA54_INTERACT_4"/>
    <property type="match status" value="1"/>
</dbReference>
<organism evidence="6 7">
    <name type="scientific">Alkaliphilus flagellatus</name>
    <dbReference type="NCBI Taxonomy" id="2841507"/>
    <lineage>
        <taxon>Bacteria</taxon>
        <taxon>Bacillati</taxon>
        <taxon>Bacillota</taxon>
        <taxon>Clostridia</taxon>
        <taxon>Peptostreptococcales</taxon>
        <taxon>Natronincolaceae</taxon>
        <taxon>Alkaliphilus</taxon>
    </lineage>
</organism>
<evidence type="ECO:0000313" key="6">
    <source>
        <dbReference type="EMBL" id="MBU5674988.1"/>
    </source>
</evidence>
<dbReference type="InterPro" id="IPR011608">
    <property type="entry name" value="PRD"/>
</dbReference>
<dbReference type="InterPro" id="IPR004701">
    <property type="entry name" value="PTS_EIIA_man-typ"/>
</dbReference>
<dbReference type="InterPro" id="IPR003593">
    <property type="entry name" value="AAA+_ATPase"/>
</dbReference>
<dbReference type="RefSeq" id="WP_216414498.1">
    <property type="nucleotide sequence ID" value="NZ_JAHLQK010000001.1"/>
</dbReference>
<sequence>MKQIEKVYQTLITMEEKFNRGIAAQEISNSLNMNRANISRYLNTLYRENLIEKIDGRPVLYCKKIQTDNENKLVKGRMKFDKMIGSNMSLQIPIQQAKAAILYPPCGLHTLLLGETGVGKSMFAESMYRFALECKAISKDAPFIQFNCADYAENPQLLSAQIFGVKKGAYTGAEQNREGLLKKADCGILFLDEVHRLSPQGQEMLFTYIDKGWFRPLGETDKLVKVKVRIIAATTEMPQSYLLKTFMRRIPMTITLPSLNNRNRKERYQLIETFIKEESHRLDKNIYVNKSALMSFLLYDCPNNIGQLKSDIQLTCAKAFLTYKTYDRDYIMITQSDLPQYVKQGLLSLHDFRKEINDILNDKEDILKFYYKENGKYDDLILVDENDGFYDLIEKKLNNLKEIGIEENEINQILNIDIETRFEKYIGNLPRKFKKEELSKLVNIDIIEVVEEIFDIAEKRLNRKYDEKVYFGLALHLQGSIERIKRGSKIYNPKLNFIRVNYDKEFLVAMEIAKLIDISFKIETPLDEIGYLAMFLTSNSNKFDEKEETKVAIIVIMHGDTTASSMANVANSLVGAKHVKGIDMPLHIKPTAMYDIVKKEILELDCGRGTLLLVDMGSLTSFGDMLCEELRINVKTIDMVSTPIVIEACRKSILDRDLEEIYQSCIKMKIYSKEDKQIFNEEKKSIIITACFTGEGAAIKLKSIIKQQIELDSDIDIVPLNILNKNEFWSRIKYYQEKNHIIAIIGAVDIKVKYIPFISVQDIFSDNGMHRLENIIEQHKKYKQIGKSLKEHLVKIDGEEIVKDVIQLISMLEEAVCVELIDDVKIGLVLHISFLVDNLLQGRDGTKFEQLDSYINKYSREFENTKISLKSFEQKYDIQFNEDEIAYICRMLLENNTLKNHKEEGI</sequence>
<keyword evidence="7" id="KW-1185">Reference proteome</keyword>
<name>A0ABS6FY40_9FIRM</name>
<feature type="domain" description="PTS EIIA type-4" evidence="4">
    <location>
        <begin position="550"/>
        <end position="686"/>
    </location>
</feature>
<feature type="domain" description="Sigma-54 factor interaction" evidence="3">
    <location>
        <begin position="83"/>
        <end position="317"/>
    </location>
</feature>
<proteinExistence type="predicted"/>
<dbReference type="EMBL" id="JAHLQK010000001">
    <property type="protein sequence ID" value="MBU5674988.1"/>
    <property type="molecule type" value="Genomic_DNA"/>
</dbReference>
<dbReference type="InterPro" id="IPR002078">
    <property type="entry name" value="Sigma_54_int"/>
</dbReference>
<dbReference type="CDD" id="cd00006">
    <property type="entry name" value="PTS_IIA_man"/>
    <property type="match status" value="1"/>
</dbReference>
<reference evidence="6 7" key="1">
    <citation type="submission" date="2021-06" db="EMBL/GenBank/DDBJ databases">
        <authorList>
            <person name="Sun Q."/>
            <person name="Li D."/>
        </authorList>
    </citation>
    <scope>NUCLEOTIDE SEQUENCE [LARGE SCALE GENOMIC DNA]</scope>
    <source>
        <strain evidence="6 7">MSJ-5</strain>
    </source>
</reference>
<dbReference type="PANTHER" id="PTHR32071">
    <property type="entry name" value="TRANSCRIPTIONAL REGULATORY PROTEIN"/>
    <property type="match status" value="1"/>
</dbReference>
<evidence type="ECO:0000259" key="4">
    <source>
        <dbReference type="PROSITE" id="PS51096"/>
    </source>
</evidence>
<dbReference type="Pfam" id="PF03610">
    <property type="entry name" value="EIIA-man"/>
    <property type="match status" value="1"/>
</dbReference>
<accession>A0ABS6FY40</accession>
<protein>
    <submittedName>
        <fullName evidence="6">Sigma 54-interacting transcriptional regulator</fullName>
    </submittedName>
</protein>
<feature type="domain" description="PRD" evidence="5">
    <location>
        <begin position="796"/>
        <end position="902"/>
    </location>
</feature>
<evidence type="ECO:0000259" key="5">
    <source>
        <dbReference type="PROSITE" id="PS51372"/>
    </source>
</evidence>
<dbReference type="InterPro" id="IPR033887">
    <property type="entry name" value="PTS_IIA_man"/>
</dbReference>
<dbReference type="Proteomes" id="UP000779508">
    <property type="component" value="Unassembled WGS sequence"/>
</dbReference>
<dbReference type="PROSITE" id="PS51096">
    <property type="entry name" value="PTS_EIIA_TYPE_4"/>
    <property type="match status" value="1"/>
</dbReference>
<dbReference type="PANTHER" id="PTHR32071:SF38">
    <property type="entry name" value="PSP OPERON TRANSCRIPTIONAL ACTIVATOR"/>
    <property type="match status" value="1"/>
</dbReference>
<keyword evidence="1" id="KW-0547">Nucleotide-binding</keyword>
<dbReference type="SMART" id="SM00382">
    <property type="entry name" value="AAA"/>
    <property type="match status" value="1"/>
</dbReference>
<evidence type="ECO:0000259" key="3">
    <source>
        <dbReference type="PROSITE" id="PS50045"/>
    </source>
</evidence>
<dbReference type="Pfam" id="PF00158">
    <property type="entry name" value="Sigma54_activat"/>
    <property type="match status" value="1"/>
</dbReference>
<comment type="caution">
    <text evidence="6">The sequence shown here is derived from an EMBL/GenBank/DDBJ whole genome shotgun (WGS) entry which is preliminary data.</text>
</comment>
<keyword evidence="2" id="KW-0067">ATP-binding</keyword>